<keyword evidence="4" id="KW-1185">Reference proteome</keyword>
<evidence type="ECO:0000256" key="1">
    <source>
        <dbReference type="ARBA" id="ARBA00023235"/>
    </source>
</evidence>
<comment type="subunit">
    <text evidence="2">Homodimer.</text>
</comment>
<comment type="caution">
    <text evidence="3">The sequence shown here is derived from an EMBL/GenBank/DDBJ whole genome shotgun (WGS) entry which is preliminary data.</text>
</comment>
<dbReference type="InterPro" id="IPR050262">
    <property type="entry name" value="Ribose-5P_isomerase"/>
</dbReference>
<feature type="binding site" evidence="2">
    <location>
        <position position="122"/>
    </location>
    <ligand>
        <name>substrate</name>
    </ligand>
</feature>
<evidence type="ECO:0000256" key="2">
    <source>
        <dbReference type="HAMAP-Rule" id="MF_00170"/>
    </source>
</evidence>
<reference evidence="3 4" key="1">
    <citation type="submission" date="2023-09" db="EMBL/GenBank/DDBJ databases">
        <title>Whole genome shotgun sequencing (WGS) of Bosea sp. ZW T0_25, isolated from stored onions (Allium cepa).</title>
        <authorList>
            <person name="Stoll D.A."/>
            <person name="Huch M."/>
        </authorList>
    </citation>
    <scope>NUCLEOTIDE SEQUENCE [LARGE SCALE GENOMIC DNA]</scope>
    <source>
        <strain evidence="3 4">ZW T0_25</strain>
    </source>
</reference>
<evidence type="ECO:0000313" key="3">
    <source>
        <dbReference type="EMBL" id="MDU0341045.1"/>
    </source>
</evidence>
<name>A0ABU3S8C5_9HYPH</name>
<dbReference type="NCBIfam" id="TIGR00021">
    <property type="entry name" value="rpiA"/>
    <property type="match status" value="1"/>
</dbReference>
<dbReference type="SUPFAM" id="SSF100950">
    <property type="entry name" value="NagB/RpiA/CoA transferase-like"/>
    <property type="match status" value="1"/>
</dbReference>
<proteinExistence type="inferred from homology"/>
<protein>
    <recommendedName>
        <fullName evidence="2">Ribose-5-phosphate isomerase A</fullName>
        <ecNumber evidence="2">5.3.1.6</ecNumber>
    </recommendedName>
    <alternativeName>
        <fullName evidence="2">Phosphoriboisomerase A</fullName>
        <shortName evidence="2">PRI</shortName>
    </alternativeName>
</protein>
<dbReference type="NCBIfam" id="NF001924">
    <property type="entry name" value="PRK00702.1"/>
    <property type="match status" value="1"/>
</dbReference>
<dbReference type="EMBL" id="JAWDID010000019">
    <property type="protein sequence ID" value="MDU0341045.1"/>
    <property type="molecule type" value="Genomic_DNA"/>
</dbReference>
<dbReference type="Pfam" id="PF06026">
    <property type="entry name" value="Rib_5-P_isom_A"/>
    <property type="match status" value="1"/>
</dbReference>
<dbReference type="GO" id="GO:0004751">
    <property type="term" value="F:ribose-5-phosphate isomerase activity"/>
    <property type="evidence" value="ECO:0007669"/>
    <property type="project" value="UniProtKB-EC"/>
</dbReference>
<dbReference type="InterPro" id="IPR004788">
    <property type="entry name" value="Ribose5P_isomerase_type_A"/>
</dbReference>
<dbReference type="InterPro" id="IPR037171">
    <property type="entry name" value="NagB/RpiA_transferase-like"/>
</dbReference>
<dbReference type="RefSeq" id="WP_316018880.1">
    <property type="nucleotide sequence ID" value="NZ_JAWDID010000019.1"/>
</dbReference>
<feature type="binding site" evidence="2">
    <location>
        <begin position="82"/>
        <end position="85"/>
    </location>
    <ligand>
        <name>substrate</name>
    </ligand>
</feature>
<feature type="active site" description="Proton acceptor" evidence="2">
    <location>
        <position position="104"/>
    </location>
</feature>
<accession>A0ABU3S8C5</accession>
<dbReference type="CDD" id="cd01398">
    <property type="entry name" value="RPI_A"/>
    <property type="match status" value="1"/>
</dbReference>
<evidence type="ECO:0000313" key="4">
    <source>
        <dbReference type="Proteomes" id="UP001254257"/>
    </source>
</evidence>
<dbReference type="SUPFAM" id="SSF75445">
    <property type="entry name" value="D-ribose-5-phosphate isomerase (RpiA), lid domain"/>
    <property type="match status" value="1"/>
</dbReference>
<dbReference type="Gene3D" id="3.30.70.260">
    <property type="match status" value="1"/>
</dbReference>
<dbReference type="PANTHER" id="PTHR43748:SF3">
    <property type="entry name" value="RIBOSE-5-PHOSPHATE ISOMERASE 3, CHLOROPLASTIC-RELATED"/>
    <property type="match status" value="1"/>
</dbReference>
<comment type="pathway">
    <text evidence="2">Carbohydrate degradation; pentose phosphate pathway; D-ribose 5-phosphate from D-ribulose 5-phosphate (non-oxidative stage): step 1/1.</text>
</comment>
<dbReference type="PANTHER" id="PTHR43748">
    <property type="entry name" value="RIBOSE-5-PHOSPHATE ISOMERASE 3, CHLOROPLASTIC-RELATED"/>
    <property type="match status" value="1"/>
</dbReference>
<organism evidence="3 4">
    <name type="scientific">Bosea rubneri</name>
    <dbReference type="NCBI Taxonomy" id="3075434"/>
    <lineage>
        <taxon>Bacteria</taxon>
        <taxon>Pseudomonadati</taxon>
        <taxon>Pseudomonadota</taxon>
        <taxon>Alphaproteobacteria</taxon>
        <taxon>Hyphomicrobiales</taxon>
        <taxon>Boseaceae</taxon>
        <taxon>Bosea</taxon>
    </lineage>
</organism>
<dbReference type="EC" id="5.3.1.6" evidence="2"/>
<keyword evidence="1 2" id="KW-0413">Isomerase</keyword>
<comment type="catalytic activity">
    <reaction evidence="2">
        <text>aldehydo-D-ribose 5-phosphate = D-ribulose 5-phosphate</text>
        <dbReference type="Rhea" id="RHEA:14657"/>
        <dbReference type="ChEBI" id="CHEBI:58121"/>
        <dbReference type="ChEBI" id="CHEBI:58273"/>
        <dbReference type="EC" id="5.3.1.6"/>
    </reaction>
</comment>
<comment type="function">
    <text evidence="2">Catalyzes the reversible conversion of ribose-5-phosphate to ribulose 5-phosphate.</text>
</comment>
<dbReference type="InterPro" id="IPR020672">
    <property type="entry name" value="Ribose5P_isomerase_typA_subgr"/>
</dbReference>
<gene>
    <name evidence="2 3" type="primary">rpiA</name>
    <name evidence="3" type="ORF">RKE40_14180</name>
</gene>
<comment type="similarity">
    <text evidence="2">Belongs to the ribose 5-phosphate isomerase family.</text>
</comment>
<sequence length="236" mass="23726">MSDDLKKAAAEAALALVQPGMRLGLGTGSTAKLFVDGLGAKVAAGLDVLCVATSEATQAQALGLGIPMSTLDETPELDLTIDGADEIDGALRLIKGGGAALLREKIVAAASQRMIVIADDGKQVATLGRFPLPIEVVPFGLEATRRATAAAIAAAGASGDLVLRKRPDGSMLLTDGGHFILDAHLGSIANPERLAALLNQVPGVVESGLFIGLATAAFVAGPAGVQVYGDVAAKRG</sequence>
<feature type="binding site" evidence="2">
    <location>
        <begin position="95"/>
        <end position="98"/>
    </location>
    <ligand>
        <name>substrate</name>
    </ligand>
</feature>
<feature type="binding site" evidence="2">
    <location>
        <begin position="27"/>
        <end position="30"/>
    </location>
    <ligand>
        <name>substrate</name>
    </ligand>
</feature>
<dbReference type="HAMAP" id="MF_00170">
    <property type="entry name" value="Rib_5P_isom_A"/>
    <property type="match status" value="1"/>
</dbReference>
<dbReference type="Proteomes" id="UP001254257">
    <property type="component" value="Unassembled WGS sequence"/>
</dbReference>
<dbReference type="Gene3D" id="3.40.50.1360">
    <property type="match status" value="1"/>
</dbReference>